<comment type="caution">
    <text evidence="1">The sequence shown here is derived from an EMBL/GenBank/DDBJ whole genome shotgun (WGS) entry which is preliminary data.</text>
</comment>
<organism evidence="1 2">
    <name type="scientific">Zalaria obscura</name>
    <dbReference type="NCBI Taxonomy" id="2024903"/>
    <lineage>
        <taxon>Eukaryota</taxon>
        <taxon>Fungi</taxon>
        <taxon>Dikarya</taxon>
        <taxon>Ascomycota</taxon>
        <taxon>Pezizomycotina</taxon>
        <taxon>Dothideomycetes</taxon>
        <taxon>Dothideomycetidae</taxon>
        <taxon>Dothideales</taxon>
        <taxon>Zalariaceae</taxon>
        <taxon>Zalaria</taxon>
    </lineage>
</organism>
<reference evidence="1" key="1">
    <citation type="submission" date="2024-02" db="EMBL/GenBank/DDBJ databases">
        <title>Metagenome Assembled Genome of Zalaria obscura JY119.</title>
        <authorList>
            <person name="Vighnesh L."/>
            <person name="Jagadeeshwari U."/>
            <person name="Venkata Ramana C."/>
            <person name="Sasikala C."/>
        </authorList>
    </citation>
    <scope>NUCLEOTIDE SEQUENCE</scope>
    <source>
        <strain evidence="1">JY119</strain>
    </source>
</reference>
<proteinExistence type="predicted"/>
<gene>
    <name evidence="1" type="ORF">M8818_000578</name>
</gene>
<dbReference type="Proteomes" id="UP001320706">
    <property type="component" value="Unassembled WGS sequence"/>
</dbReference>
<evidence type="ECO:0000313" key="2">
    <source>
        <dbReference type="Proteomes" id="UP001320706"/>
    </source>
</evidence>
<accession>A0ACC3SNU3</accession>
<dbReference type="EMBL" id="JAMKPW020000002">
    <property type="protein sequence ID" value="KAK8220162.1"/>
    <property type="molecule type" value="Genomic_DNA"/>
</dbReference>
<evidence type="ECO:0000313" key="1">
    <source>
        <dbReference type="EMBL" id="KAK8220162.1"/>
    </source>
</evidence>
<sequence>MPPKAPTTRGRAGRPRGGRAGAAAGRASTGTPAADAPSTDSPMPDAKPTPTGTPTPAGTPAAPSPTPGPSMRGRGTKRAVAAPKFAGRRSKEERDKLEAELHAKKLEEAKAAHAAAKAAGRGRGRSDRGRGRGKARGGFMGERRMVDTVASGPLSAGTVAFDPTVGRRSAYGAGGGGGGGGGGGFGGFGGAGGGGSRIKREGGSSSLFIKQEDGGYISSDADEGEEGPKKDVDEINLISDEEDEGAAATSYQSFAPIRIGRVEHKERALAQPPENAKDAEDEEAGPNERRTSITKRTPSPTATRKGKQKAKEVEVVRTERKWKGAWGTSSDSEGEINIKEEPNDDATMDVPEAEQAVQDAEMEDAAQKAAEAAAMEQISSPESKRKTRARIKKSEQVPEHQTQEERKEYERHLMDLDILRAELGEIAIAPPAAPATPAQPATEGENDGDKSDGEKADGEKTDGDTTMQDAPQETPQDAAAALDKRADRVYLFQFPPVLPDLSADKVKKEPQSPELARRDKSGGPPIDLDAIPEHKETKVGGSAANAFGVDDDDAPTGQAQLASGAVGKLRIHASGRATLDWGGTSLELGMGTDVQFLQDVVVARINDENKEGDDPVGGQAMGLGQVRGKFVVTPDWQEIVG</sequence>
<keyword evidence="2" id="KW-1185">Reference proteome</keyword>
<name>A0ACC3SNU3_9PEZI</name>
<protein>
    <submittedName>
        <fullName evidence="1">Uncharacterized protein</fullName>
    </submittedName>
</protein>